<dbReference type="GO" id="GO:0005506">
    <property type="term" value="F:iron ion binding"/>
    <property type="evidence" value="ECO:0007669"/>
    <property type="project" value="InterPro"/>
</dbReference>
<dbReference type="EMBL" id="BDRX01000022">
    <property type="protein sequence ID" value="GBF91086.1"/>
    <property type="molecule type" value="Genomic_DNA"/>
</dbReference>
<dbReference type="CDD" id="cd00350">
    <property type="entry name" value="rubredoxin_like"/>
    <property type="match status" value="1"/>
</dbReference>
<sequence length="118" mass="12618">MQALQSRSSPFLGARRAHLAAVSRPAAPSRARQQAAAPQALFGFGGGAKKTDAPATKNYICTACGWIYDGDFAKAPGSFKCPVCNVGKNKFKVYKGEVKGKPNNSPSAVKQRFQAKQW</sequence>
<dbReference type="Pfam" id="PF21349">
    <property type="entry name" value="RUBY_RBDX"/>
    <property type="match status" value="1"/>
</dbReference>
<dbReference type="InterPro" id="IPR048574">
    <property type="entry name" value="RUBY_RBDX"/>
</dbReference>
<dbReference type="Gene3D" id="2.20.28.10">
    <property type="match status" value="1"/>
</dbReference>
<dbReference type="InterPro" id="IPR024934">
    <property type="entry name" value="Rubredoxin-like_dom"/>
</dbReference>
<reference evidence="2 3" key="1">
    <citation type="journal article" date="2018" name="Sci. Rep.">
        <title>Raphidocelis subcapitata (=Pseudokirchneriella subcapitata) provides an insight into genome evolution and environmental adaptations in the Sphaeropleales.</title>
        <authorList>
            <person name="Suzuki S."/>
            <person name="Yamaguchi H."/>
            <person name="Nakajima N."/>
            <person name="Kawachi M."/>
        </authorList>
    </citation>
    <scope>NUCLEOTIDE SEQUENCE [LARGE SCALE GENOMIC DNA]</scope>
    <source>
        <strain evidence="2 3">NIES-35</strain>
    </source>
</reference>
<dbReference type="OrthoDB" id="408899at2759"/>
<proteinExistence type="predicted"/>
<organism evidence="2 3">
    <name type="scientific">Raphidocelis subcapitata</name>
    <dbReference type="NCBI Taxonomy" id="307507"/>
    <lineage>
        <taxon>Eukaryota</taxon>
        <taxon>Viridiplantae</taxon>
        <taxon>Chlorophyta</taxon>
        <taxon>core chlorophytes</taxon>
        <taxon>Chlorophyceae</taxon>
        <taxon>CS clade</taxon>
        <taxon>Sphaeropleales</taxon>
        <taxon>Selenastraceae</taxon>
        <taxon>Raphidocelis</taxon>
    </lineage>
</organism>
<evidence type="ECO:0000259" key="1">
    <source>
        <dbReference type="PROSITE" id="PS50903"/>
    </source>
</evidence>
<protein>
    <recommendedName>
        <fullName evidence="1">Rubredoxin-like domain-containing protein</fullName>
    </recommendedName>
</protein>
<dbReference type="AlphaFoldDB" id="A0A2V0NTY2"/>
<evidence type="ECO:0000313" key="3">
    <source>
        <dbReference type="Proteomes" id="UP000247498"/>
    </source>
</evidence>
<dbReference type="Proteomes" id="UP000247498">
    <property type="component" value="Unassembled WGS sequence"/>
</dbReference>
<feature type="domain" description="Rubredoxin-like" evidence="1">
    <location>
        <begin position="56"/>
        <end position="94"/>
    </location>
</feature>
<evidence type="ECO:0000313" key="2">
    <source>
        <dbReference type="EMBL" id="GBF91086.1"/>
    </source>
</evidence>
<accession>A0A2V0NTY2</accession>
<gene>
    <name evidence="2" type="ORF">Rsub_04755</name>
</gene>
<dbReference type="SUPFAM" id="SSF57802">
    <property type="entry name" value="Rubredoxin-like"/>
    <property type="match status" value="1"/>
</dbReference>
<dbReference type="PROSITE" id="PS50903">
    <property type="entry name" value="RUBREDOXIN_LIKE"/>
    <property type="match status" value="1"/>
</dbReference>
<keyword evidence="3" id="KW-1185">Reference proteome</keyword>
<dbReference type="STRING" id="307507.A0A2V0NTY2"/>
<name>A0A2V0NTY2_9CHLO</name>
<comment type="caution">
    <text evidence="2">The sequence shown here is derived from an EMBL/GenBank/DDBJ whole genome shotgun (WGS) entry which is preliminary data.</text>
</comment>
<dbReference type="InParanoid" id="A0A2V0NTY2"/>